<keyword evidence="2" id="KW-1185">Reference proteome</keyword>
<dbReference type="EMBL" id="OX597829">
    <property type="protein sequence ID" value="CAI9734629.1"/>
    <property type="molecule type" value="Genomic_DNA"/>
</dbReference>
<name>A0AA36FEW7_OCTVU</name>
<reference evidence="1" key="1">
    <citation type="submission" date="2023-08" db="EMBL/GenBank/DDBJ databases">
        <authorList>
            <person name="Alioto T."/>
            <person name="Alioto T."/>
            <person name="Gomez Garrido J."/>
        </authorList>
    </citation>
    <scope>NUCLEOTIDE SEQUENCE</scope>
</reference>
<evidence type="ECO:0000313" key="1">
    <source>
        <dbReference type="EMBL" id="CAI9734629.1"/>
    </source>
</evidence>
<protein>
    <submittedName>
        <fullName evidence="1">Uncharacterized protein</fullName>
    </submittedName>
</protein>
<evidence type="ECO:0000313" key="2">
    <source>
        <dbReference type="Proteomes" id="UP001162480"/>
    </source>
</evidence>
<accession>A0AA36FEW7</accession>
<dbReference type="AlphaFoldDB" id="A0AA36FEW7"/>
<organism evidence="1 2">
    <name type="scientific">Octopus vulgaris</name>
    <name type="common">Common octopus</name>
    <dbReference type="NCBI Taxonomy" id="6645"/>
    <lineage>
        <taxon>Eukaryota</taxon>
        <taxon>Metazoa</taxon>
        <taxon>Spiralia</taxon>
        <taxon>Lophotrochozoa</taxon>
        <taxon>Mollusca</taxon>
        <taxon>Cephalopoda</taxon>
        <taxon>Coleoidea</taxon>
        <taxon>Octopodiformes</taxon>
        <taxon>Octopoda</taxon>
        <taxon>Incirrata</taxon>
        <taxon>Octopodidae</taxon>
        <taxon>Octopus</taxon>
    </lineage>
</organism>
<sequence>MFGCKFDYDIDYLRRKKAAYGNASGYYIRDHNSGKGSNSRRQFVTSNIYGSDTSDQKNGRGTVEGLVVGVKVLWSNISKRQFPQLDSLKDELVDEDLTTYRSYLQSLHDNMVERF</sequence>
<dbReference type="Proteomes" id="UP001162480">
    <property type="component" value="Chromosome 16"/>
</dbReference>
<proteinExistence type="predicted"/>
<gene>
    <name evidence="1" type="ORF">OCTVUL_1B005905</name>
</gene>